<protein>
    <submittedName>
        <fullName evidence="1">Uncharacterized protein</fullName>
    </submittedName>
</protein>
<evidence type="ECO:0000313" key="1">
    <source>
        <dbReference type="EMBL" id="CUV09934.1"/>
    </source>
</evidence>
<sequence length="311" mass="37072">MRPDFQMKDKNKNIVYDSKDYVYRSEEKEPDKLTTDEIAFEITTRKFKEMGFEGIINWVQNIAKEEQVFDQMITALKKEKKNAYEDIQNADNDTIFDRVKRIIELDIWAEAIMVALRSAERDRLGDWWMFNNMDFYYQSKEDYFSSHGLDEMYIISQVQSWKEKAKDHANAVRKNWNSVMDRNLLVRYLEDPEYDPSVDEKLRMQTASFANSLNEWLTVALEKKNFFNSIKHYVVKSVLTEKLFAEEILLFYGKKIHPTLQVFLWTALEGEFDRESGMFYDIDALSRGKFILDKDEETGDLTMTIDYSREF</sequence>
<name>A0A160VKH9_9ZZZZ</name>
<dbReference type="AlphaFoldDB" id="A0A160VKH9"/>
<gene>
    <name evidence="1" type="ORF">MGWOODY_Mmi716</name>
    <name evidence="2" type="ORF">MGWOODY_Mmi724</name>
</gene>
<proteinExistence type="predicted"/>
<accession>A0A160VKH9</accession>
<dbReference type="EMBL" id="FAXC01000328">
    <property type="protein sequence ID" value="CUV09942.1"/>
    <property type="molecule type" value="Genomic_DNA"/>
</dbReference>
<dbReference type="EMBL" id="FAXC01000328">
    <property type="protein sequence ID" value="CUV09934.1"/>
    <property type="molecule type" value="Genomic_DNA"/>
</dbReference>
<organism evidence="1">
    <name type="scientific">hydrothermal vent metagenome</name>
    <dbReference type="NCBI Taxonomy" id="652676"/>
    <lineage>
        <taxon>unclassified sequences</taxon>
        <taxon>metagenomes</taxon>
        <taxon>ecological metagenomes</taxon>
    </lineage>
</organism>
<reference evidence="1" key="1">
    <citation type="submission" date="2015-10" db="EMBL/GenBank/DDBJ databases">
        <authorList>
            <person name="Gilbert D.G."/>
        </authorList>
    </citation>
    <scope>NUCLEOTIDE SEQUENCE</scope>
</reference>
<evidence type="ECO:0000313" key="2">
    <source>
        <dbReference type="EMBL" id="CUV09942.1"/>
    </source>
</evidence>